<evidence type="ECO:0000313" key="1">
    <source>
        <dbReference type="EMBL" id="MBB2901717.1"/>
    </source>
</evidence>
<dbReference type="AlphaFoldDB" id="A0A7W4TMQ2"/>
<evidence type="ECO:0000313" key="2">
    <source>
        <dbReference type="Proteomes" id="UP000533269"/>
    </source>
</evidence>
<dbReference type="EMBL" id="JACHVY010000002">
    <property type="protein sequence ID" value="MBB2901717.1"/>
    <property type="molecule type" value="Genomic_DNA"/>
</dbReference>
<evidence type="ECO:0008006" key="3">
    <source>
        <dbReference type="Google" id="ProtNLM"/>
    </source>
</evidence>
<dbReference type="Proteomes" id="UP000533269">
    <property type="component" value="Unassembled WGS sequence"/>
</dbReference>
<sequence>MGLGGAPGEWDDYEWFRLEDVPGPEVVRVGPDPLTDALRVLVRDYPVWAGQGATRVLLVDLDNLRAARGRLRARLAVVVELARQADRVTLAGQVGAVERARPWLEEFADRAMVVADGADVADYALLAAAQAVPDPVEVLVVSNDGIFADLAERGDLTVLSPGVDALSDRLHGAASLLVDLAALEAEAAAGLLSPAAGGPPRRPAGAPAG</sequence>
<reference evidence="1 2" key="2">
    <citation type="submission" date="2020-08" db="EMBL/GenBank/DDBJ databases">
        <authorList>
            <person name="Partida-Martinez L."/>
            <person name="Huntemann M."/>
            <person name="Clum A."/>
            <person name="Wang J."/>
            <person name="Palaniappan K."/>
            <person name="Ritter S."/>
            <person name="Chen I.-M."/>
            <person name="Stamatis D."/>
            <person name="Reddy T."/>
            <person name="O'Malley R."/>
            <person name="Daum C."/>
            <person name="Shapiro N."/>
            <person name="Ivanova N."/>
            <person name="Kyrpides N."/>
            <person name="Woyke T."/>
        </authorList>
    </citation>
    <scope>NUCLEOTIDE SEQUENCE [LARGE SCALE GENOMIC DNA]</scope>
    <source>
        <strain evidence="1 2">AS2.23</strain>
    </source>
</reference>
<reference evidence="1 2" key="1">
    <citation type="submission" date="2020-08" db="EMBL/GenBank/DDBJ databases">
        <title>The Agave Microbiome: Exploring the role of microbial communities in plant adaptations to desert environments.</title>
        <authorList>
            <person name="Partida-Martinez L.P."/>
        </authorList>
    </citation>
    <scope>NUCLEOTIDE SEQUENCE [LARGE SCALE GENOMIC DNA]</scope>
    <source>
        <strain evidence="1 2">AS2.23</strain>
    </source>
</reference>
<organism evidence="1 2">
    <name type="scientific">Kineococcus radiotolerans</name>
    <dbReference type="NCBI Taxonomy" id="131568"/>
    <lineage>
        <taxon>Bacteria</taxon>
        <taxon>Bacillati</taxon>
        <taxon>Actinomycetota</taxon>
        <taxon>Actinomycetes</taxon>
        <taxon>Kineosporiales</taxon>
        <taxon>Kineosporiaceae</taxon>
        <taxon>Kineococcus</taxon>
    </lineage>
</organism>
<dbReference type="RefSeq" id="WP_012086866.1">
    <property type="nucleotide sequence ID" value="NZ_JACHVY010000002.1"/>
</dbReference>
<gene>
    <name evidence="1" type="ORF">FHR75_002532</name>
</gene>
<comment type="caution">
    <text evidence="1">The sequence shown here is derived from an EMBL/GenBank/DDBJ whole genome shotgun (WGS) entry which is preliminary data.</text>
</comment>
<accession>A0A7W4TMQ2</accession>
<proteinExistence type="predicted"/>
<name>A0A7W4TMQ2_KINRA</name>
<protein>
    <recommendedName>
        <fullName evidence="3">NYN domain-containing protein</fullName>
    </recommendedName>
</protein>